<feature type="compositionally biased region" description="Polar residues" evidence="2">
    <location>
        <begin position="1"/>
        <end position="17"/>
    </location>
</feature>
<feature type="domain" description="Tyrosine specific protein phosphatases" evidence="4">
    <location>
        <begin position="155"/>
        <end position="188"/>
    </location>
</feature>
<dbReference type="SUPFAM" id="SSF52799">
    <property type="entry name" value="(Phosphotyrosine protein) phosphatases II"/>
    <property type="match status" value="1"/>
</dbReference>
<feature type="region of interest" description="Disordered" evidence="2">
    <location>
        <begin position="1"/>
        <end position="32"/>
    </location>
</feature>
<evidence type="ECO:0000256" key="2">
    <source>
        <dbReference type="SAM" id="MobiDB-lite"/>
    </source>
</evidence>
<dbReference type="PANTHER" id="PTHR23339">
    <property type="entry name" value="TYROSINE SPECIFIC PROTEIN PHOSPHATASE AND DUAL SPECIFICITY PROTEIN PHOSPHATASE"/>
    <property type="match status" value="1"/>
</dbReference>
<reference evidence="5 6" key="1">
    <citation type="submission" date="2024-06" db="EMBL/GenBank/DDBJ databases">
        <title>The Natural Products Discovery Center: Release of the First 8490 Sequenced Strains for Exploring Actinobacteria Biosynthetic Diversity.</title>
        <authorList>
            <person name="Kalkreuter E."/>
            <person name="Kautsar S.A."/>
            <person name="Yang D."/>
            <person name="Bader C.D."/>
            <person name="Teijaro C.N."/>
            <person name="Fluegel L."/>
            <person name="Davis C.M."/>
            <person name="Simpson J.R."/>
            <person name="Lauterbach L."/>
            <person name="Steele A.D."/>
            <person name="Gui C."/>
            <person name="Meng S."/>
            <person name="Li G."/>
            <person name="Viehrig K."/>
            <person name="Ye F."/>
            <person name="Su P."/>
            <person name="Kiefer A.F."/>
            <person name="Nichols A."/>
            <person name="Cepeda A.J."/>
            <person name="Yan W."/>
            <person name="Fan B."/>
            <person name="Jiang Y."/>
            <person name="Adhikari A."/>
            <person name="Zheng C.-J."/>
            <person name="Schuster L."/>
            <person name="Cowan T.M."/>
            <person name="Smanski M.J."/>
            <person name="Chevrette M.G."/>
            <person name="De Carvalho L.P.S."/>
            <person name="Shen B."/>
        </authorList>
    </citation>
    <scope>NUCLEOTIDE SEQUENCE [LARGE SCALE GENOMIC DNA]</scope>
    <source>
        <strain evidence="5 6">NPDC048946</strain>
    </source>
</reference>
<dbReference type="InterPro" id="IPR016130">
    <property type="entry name" value="Tyr_Pase_AS"/>
</dbReference>
<dbReference type="InterPro" id="IPR050561">
    <property type="entry name" value="PTP"/>
</dbReference>
<keyword evidence="3" id="KW-1133">Transmembrane helix</keyword>
<evidence type="ECO:0000259" key="4">
    <source>
        <dbReference type="PROSITE" id="PS50056"/>
    </source>
</evidence>
<gene>
    <name evidence="5" type="ORF">AB0C36_26965</name>
</gene>
<dbReference type="RefSeq" id="WP_358358610.1">
    <property type="nucleotide sequence ID" value="NZ_JBEZFP010000080.1"/>
</dbReference>
<dbReference type="EMBL" id="JBEZFP010000080">
    <property type="protein sequence ID" value="MEU8137145.1"/>
    <property type="molecule type" value="Genomic_DNA"/>
</dbReference>
<dbReference type="InterPro" id="IPR029021">
    <property type="entry name" value="Prot-tyrosine_phosphatase-like"/>
</dbReference>
<keyword evidence="3" id="KW-0472">Membrane</keyword>
<accession>A0ABV3DN16</accession>
<dbReference type="PROSITE" id="PS50056">
    <property type="entry name" value="TYR_PHOSPHATASE_2"/>
    <property type="match status" value="1"/>
</dbReference>
<dbReference type="Proteomes" id="UP001551482">
    <property type="component" value="Unassembled WGS sequence"/>
</dbReference>
<organism evidence="5 6">
    <name type="scientific">Streptodolium elevatio</name>
    <dbReference type="NCBI Taxonomy" id="3157996"/>
    <lineage>
        <taxon>Bacteria</taxon>
        <taxon>Bacillati</taxon>
        <taxon>Actinomycetota</taxon>
        <taxon>Actinomycetes</taxon>
        <taxon>Kitasatosporales</taxon>
        <taxon>Streptomycetaceae</taxon>
        <taxon>Streptodolium</taxon>
    </lineage>
</organism>
<dbReference type="InterPro" id="IPR020422">
    <property type="entry name" value="TYR_PHOSPHATASE_DUAL_dom"/>
</dbReference>
<evidence type="ECO:0000256" key="3">
    <source>
        <dbReference type="SAM" id="Phobius"/>
    </source>
</evidence>
<dbReference type="SMART" id="SM00195">
    <property type="entry name" value="DSPc"/>
    <property type="match status" value="1"/>
</dbReference>
<evidence type="ECO:0000313" key="5">
    <source>
        <dbReference type="EMBL" id="MEU8137145.1"/>
    </source>
</evidence>
<comment type="caution">
    <text evidence="5">The sequence shown here is derived from an EMBL/GenBank/DDBJ whole genome shotgun (WGS) entry which is preliminary data.</text>
</comment>
<evidence type="ECO:0000313" key="6">
    <source>
        <dbReference type="Proteomes" id="UP001551482"/>
    </source>
</evidence>
<feature type="transmembrane region" description="Helical" evidence="3">
    <location>
        <begin position="42"/>
        <end position="68"/>
    </location>
</feature>
<keyword evidence="6" id="KW-1185">Reference proteome</keyword>
<dbReference type="SMART" id="SM01301">
    <property type="entry name" value="PTPlike_phytase"/>
    <property type="match status" value="1"/>
</dbReference>
<proteinExistence type="predicted"/>
<dbReference type="InterPro" id="IPR055214">
    <property type="entry name" value="PTP-NADK"/>
</dbReference>
<dbReference type="Gene3D" id="3.90.190.10">
    <property type="entry name" value="Protein tyrosine phosphatase superfamily"/>
    <property type="match status" value="1"/>
</dbReference>
<keyword evidence="1" id="KW-0378">Hydrolase</keyword>
<dbReference type="PROSITE" id="PS00383">
    <property type="entry name" value="TYR_PHOSPHATASE_1"/>
    <property type="match status" value="1"/>
</dbReference>
<protein>
    <submittedName>
        <fullName evidence="5">Dual specificity protein phosphatase family protein</fullName>
    </submittedName>
</protein>
<dbReference type="InterPro" id="IPR000387">
    <property type="entry name" value="Tyr_Pase_dom"/>
</dbReference>
<keyword evidence="3" id="KW-0812">Transmembrane</keyword>
<sequence>MQSSAAPTTPVIPSQATVLRPAPKPPAPRARARRIAKRTAKVLVFSALGYAAVWLFAFLGMLGVHAWASSQTAGGSGQTVAGMQHFKQVDDRVYRGSAPGDAGYQELAAMGVRTVVDLRAEHMSAEDIARPTQAGLDLVRLPIRDGQTPTPAQVDEFLRTVQASAGPVYVHCGAGVGRTGSMSAAYMMRTGEAGSVEAAKQTLAVGPPSVEQVYYVLSGDHDSSEQPPIIVQIISRILDAPRRMKATML</sequence>
<name>A0ABV3DN16_9ACTN</name>
<dbReference type="Pfam" id="PF22741">
    <property type="entry name" value="PTP-NADK"/>
    <property type="match status" value="1"/>
</dbReference>
<evidence type="ECO:0000256" key="1">
    <source>
        <dbReference type="ARBA" id="ARBA00022801"/>
    </source>
</evidence>